<keyword evidence="3" id="KW-1185">Reference proteome</keyword>
<comment type="caution">
    <text evidence="2">The sequence shown here is derived from an EMBL/GenBank/DDBJ whole genome shotgun (WGS) entry which is preliminary data.</text>
</comment>
<protein>
    <submittedName>
        <fullName evidence="2">Uncharacterized protein</fullName>
    </submittedName>
</protein>
<name>A0A920CBQ7_9BACL</name>
<keyword evidence="1" id="KW-0175">Coiled coil</keyword>
<sequence>MKVLTIGRFLGVNSDNADFGSTISFFDYDIVVIDCSIIQHEYTANYSNSTYRGLKSISDNDSPLIVSDIERRKQEILDLLRLGRTVFVYTPVAQKVYVDSGKREYSGTGKNTRTTRIVNELDILKFLPCSINTITAEGSGIEPLRSPFFDDFWKKHMNELVYSAYFTSECGNPIAKIRGTDKVIASHISIENGNLVFIPNFINDDDDEDLEAGFIDSLKEIATKLKENSGDYTLPSWSQNYILPGEEECKSEILSLEADLEAVKHKISKQKEKLLTLEEYKLLFTGTGRSLEVQVAKVFKELGFEVSEGIPGRDDLILSYNGKVAVVEIKGVTKSAAEKHAAQLEKWVSEYLASKEVAPKGILIVNAFKDVPLTDRSEAAFPAQMLKYCESREHCLLTGTQLLNLYIHIKFHPEAKTTIIESIFNTKGLFTNEAGDYVTFAAPSEQEFVKQ</sequence>
<dbReference type="AlphaFoldDB" id="A0A920CBQ7"/>
<reference evidence="2" key="1">
    <citation type="submission" date="2021-03" db="EMBL/GenBank/DDBJ databases">
        <title>Antimicrobial resistance genes in bacteria isolated from Japanese honey, and their potential for conferring macrolide and lincosamide resistance in the American foulbrood pathogen Paenibacillus larvae.</title>
        <authorList>
            <person name="Okamoto M."/>
            <person name="Kumagai M."/>
            <person name="Kanamori H."/>
            <person name="Takamatsu D."/>
        </authorList>
    </citation>
    <scope>NUCLEOTIDE SEQUENCE</scope>
    <source>
        <strain evidence="2">J2TS6</strain>
    </source>
</reference>
<dbReference type="Proteomes" id="UP000679779">
    <property type="component" value="Unassembled WGS sequence"/>
</dbReference>
<dbReference type="EMBL" id="BORQ01000002">
    <property type="protein sequence ID" value="GIO30762.1"/>
    <property type="molecule type" value="Genomic_DNA"/>
</dbReference>
<feature type="coiled-coil region" evidence="1">
    <location>
        <begin position="246"/>
        <end position="273"/>
    </location>
</feature>
<gene>
    <name evidence="2" type="ORF">J2TS6_19030</name>
</gene>
<accession>A0A920CBQ7</accession>
<evidence type="ECO:0000256" key="1">
    <source>
        <dbReference type="SAM" id="Coils"/>
    </source>
</evidence>
<organism evidence="2 3">
    <name type="scientific">Paenibacillus albilobatus</name>
    <dbReference type="NCBI Taxonomy" id="2716884"/>
    <lineage>
        <taxon>Bacteria</taxon>
        <taxon>Bacillati</taxon>
        <taxon>Bacillota</taxon>
        <taxon>Bacilli</taxon>
        <taxon>Bacillales</taxon>
        <taxon>Paenibacillaceae</taxon>
        <taxon>Paenibacillus</taxon>
    </lineage>
</organism>
<dbReference type="RefSeq" id="WP_160041090.1">
    <property type="nucleotide sequence ID" value="NZ_BORQ01000002.1"/>
</dbReference>
<evidence type="ECO:0000313" key="2">
    <source>
        <dbReference type="EMBL" id="GIO30762.1"/>
    </source>
</evidence>
<evidence type="ECO:0000313" key="3">
    <source>
        <dbReference type="Proteomes" id="UP000679779"/>
    </source>
</evidence>
<proteinExistence type="predicted"/>